<proteinExistence type="predicted"/>
<name>A0A6H1ZNW9_9ZZZZ</name>
<dbReference type="EMBL" id="MT144796">
    <property type="protein sequence ID" value="QJH99543.1"/>
    <property type="molecule type" value="Genomic_DNA"/>
</dbReference>
<gene>
    <name evidence="1" type="ORF">TM448A01266_0007</name>
    <name evidence="2" type="ORF">TM448B01619_0002</name>
</gene>
<dbReference type="Pfam" id="PF13479">
    <property type="entry name" value="AAA_24"/>
    <property type="match status" value="1"/>
</dbReference>
<organism evidence="1">
    <name type="scientific">viral metagenome</name>
    <dbReference type="NCBI Taxonomy" id="1070528"/>
    <lineage>
        <taxon>unclassified sequences</taxon>
        <taxon>metagenomes</taxon>
        <taxon>organismal metagenomes</taxon>
    </lineage>
</organism>
<reference evidence="1" key="1">
    <citation type="submission" date="2020-03" db="EMBL/GenBank/DDBJ databases">
        <title>The deep terrestrial virosphere.</title>
        <authorList>
            <person name="Holmfeldt K."/>
            <person name="Nilsson E."/>
            <person name="Simone D."/>
            <person name="Lopez-Fernandez M."/>
            <person name="Wu X."/>
            <person name="de Brujin I."/>
            <person name="Lundin D."/>
            <person name="Andersson A."/>
            <person name="Bertilsson S."/>
            <person name="Dopson M."/>
        </authorList>
    </citation>
    <scope>NUCLEOTIDE SEQUENCE</scope>
    <source>
        <strain evidence="1">TM448A01266</strain>
        <strain evidence="2">TM448B01619</strain>
    </source>
</reference>
<dbReference type="AlphaFoldDB" id="A0A6H1ZNW9"/>
<evidence type="ECO:0000313" key="2">
    <source>
        <dbReference type="EMBL" id="QJH99543.1"/>
    </source>
</evidence>
<evidence type="ECO:0000313" key="1">
    <source>
        <dbReference type="EMBL" id="QJA49208.1"/>
    </source>
</evidence>
<dbReference type="EMBL" id="MT144124">
    <property type="protein sequence ID" value="QJA49208.1"/>
    <property type="molecule type" value="Genomic_DNA"/>
</dbReference>
<sequence length="273" mass="31487">MIFLSINVEGGDESLKVYPQIAKYLCEKSQMKDCPPVFNMGVPPVFEIMSCGMPQARTLGKNVQWFNCFNEAIDGIVKHGKSWGICTVVVDSLTYLIDLWIEELMQHRYKSHGHDKWKDQIRDRGGELMGPPEWNLMNMYFRSARVRLAGLGLNVIWTALEQEIRRQNPKVIGESDLVKIIPQISGQTKVKLPGQCNLHIHAQKNFSMDMTKMGRQKTTPTFWTSPDSKVQMIRHRYGFAFPEGRLNDPEWGDVPTFRAVWNELHPYIYIGQQ</sequence>
<protein>
    <submittedName>
        <fullName evidence="1">Putative ATPase domain containing protein</fullName>
    </submittedName>
</protein>
<accession>A0A6H1ZNW9</accession>